<sequence length="221" mass="25245">MIAEELITNTITPLKVSDSIQKAEYRMAEFHVRHLPIVKKHQFIGLVSEEDIATSADMNATLETLNLSLINPFVYEDQHVYDVIRAFFEQKLSVLPVLSYDMDYLGLISQQALTDTFARMFSVSEMGAIIVLEVGNRDNSMSHIAQIIESNNIQILSSYVEPIPDSTRLEVTLKLNKIEINNVVAAFLRYNYTVKATYNFLDRDNGAKDRYDSLMNYLSFD</sequence>
<dbReference type="CDD" id="cd17783">
    <property type="entry name" value="CBS_pair_bac"/>
    <property type="match status" value="1"/>
</dbReference>
<dbReference type="AlphaFoldDB" id="F0S9V4"/>
<dbReference type="EMBL" id="CP002545">
    <property type="protein sequence ID" value="ADY52512.1"/>
    <property type="molecule type" value="Genomic_DNA"/>
</dbReference>
<reference evidence="3 4" key="1">
    <citation type="journal article" date="2011" name="Stand. Genomic Sci.">
        <title>Complete genome sequence of the gliding, heparinolytic Pedobacter saltans type strain (113).</title>
        <authorList>
            <person name="Liolios K."/>
            <person name="Sikorski J."/>
            <person name="Lu M."/>
            <person name="Nolan M."/>
            <person name="Lapidus A."/>
            <person name="Lucas S."/>
            <person name="Hammon N."/>
            <person name="Deshpande S."/>
            <person name="Cheng J.F."/>
            <person name="Tapia R."/>
            <person name="Han C."/>
            <person name="Goodwin L."/>
            <person name="Pitluck S."/>
            <person name="Huntemann M."/>
            <person name="Ivanova N."/>
            <person name="Pagani I."/>
            <person name="Mavromatis K."/>
            <person name="Ovchinikova G."/>
            <person name="Pati A."/>
            <person name="Chen A."/>
            <person name="Palaniappan K."/>
            <person name="Land M."/>
            <person name="Hauser L."/>
            <person name="Brambilla E.M."/>
            <person name="Kotsyurbenko O."/>
            <person name="Rohde M."/>
            <person name="Tindall B.J."/>
            <person name="Abt B."/>
            <person name="Goker M."/>
            <person name="Detter J.C."/>
            <person name="Woyke T."/>
            <person name="Bristow J."/>
            <person name="Eisen J.A."/>
            <person name="Markowitz V."/>
            <person name="Hugenholtz P."/>
            <person name="Klenk H.P."/>
            <person name="Kyrpides N.C."/>
        </authorList>
    </citation>
    <scope>NUCLEOTIDE SEQUENCE [LARGE SCALE GENOMIC DNA]</scope>
    <source>
        <strain evidence="4">ATCC 51119 / DSM 12145 / JCM 21818 / LMG 10337 / NBRC 100064 / NCIMB 13643</strain>
    </source>
</reference>
<reference evidence="4" key="2">
    <citation type="submission" date="2011-02" db="EMBL/GenBank/DDBJ databases">
        <title>The complete genome of Pedobacter saltans DSM 12145.</title>
        <authorList>
            <consortium name="US DOE Joint Genome Institute (JGI-PGF)"/>
            <person name="Lucas S."/>
            <person name="Copeland A."/>
            <person name="Lapidus A."/>
            <person name="Bruce D."/>
            <person name="Goodwin L."/>
            <person name="Pitluck S."/>
            <person name="Kyrpides N."/>
            <person name="Mavromatis K."/>
            <person name="Pagani I."/>
            <person name="Ivanova N."/>
            <person name="Ovchinnikova G."/>
            <person name="Lu M."/>
            <person name="Detter J.C."/>
            <person name="Han C."/>
            <person name="Land M."/>
            <person name="Hauser L."/>
            <person name="Markowitz V."/>
            <person name="Cheng J.-F."/>
            <person name="Hugenholtz P."/>
            <person name="Woyke T."/>
            <person name="Wu D."/>
            <person name="Tindall B."/>
            <person name="Pomrenke H.G."/>
            <person name="Brambilla E."/>
            <person name="Klenk H.-P."/>
            <person name="Eisen J.A."/>
        </authorList>
    </citation>
    <scope>NUCLEOTIDE SEQUENCE [LARGE SCALE GENOMIC DNA]</scope>
    <source>
        <strain evidence="4">ATCC 51119 / DSM 12145 / JCM 21818 / LMG 10337 / NBRC 100064 / NCIMB 13643</strain>
    </source>
</reference>
<feature type="domain" description="CBS" evidence="2">
    <location>
        <begin position="7"/>
        <end position="62"/>
    </location>
</feature>
<dbReference type="Pfam" id="PF00571">
    <property type="entry name" value="CBS"/>
    <property type="match status" value="1"/>
</dbReference>
<dbReference type="InterPro" id="IPR046342">
    <property type="entry name" value="CBS_dom_sf"/>
</dbReference>
<dbReference type="Proteomes" id="UP000000310">
    <property type="component" value="Chromosome"/>
</dbReference>
<evidence type="ECO:0000313" key="3">
    <source>
        <dbReference type="EMBL" id="ADY52512.1"/>
    </source>
</evidence>
<dbReference type="InterPro" id="IPR000644">
    <property type="entry name" value="CBS_dom"/>
</dbReference>
<dbReference type="STRING" id="762903.Pedsa_1959"/>
<dbReference type="eggNOG" id="COG0517">
    <property type="taxonomic scope" value="Bacteria"/>
</dbReference>
<dbReference type="Gene3D" id="3.10.580.10">
    <property type="entry name" value="CBS-domain"/>
    <property type="match status" value="1"/>
</dbReference>
<dbReference type="KEGG" id="psn:Pedsa_1959"/>
<dbReference type="PROSITE" id="PS51371">
    <property type="entry name" value="CBS"/>
    <property type="match status" value="1"/>
</dbReference>
<organism evidence="3 4">
    <name type="scientific">Pseudopedobacter saltans (strain ATCC 51119 / DSM 12145 / JCM 21818 / CCUG 39354 / LMG 10337 / NBRC 100064 / NCIMB 13643)</name>
    <name type="common">Pedobacter saltans</name>
    <dbReference type="NCBI Taxonomy" id="762903"/>
    <lineage>
        <taxon>Bacteria</taxon>
        <taxon>Pseudomonadati</taxon>
        <taxon>Bacteroidota</taxon>
        <taxon>Sphingobacteriia</taxon>
        <taxon>Sphingobacteriales</taxon>
        <taxon>Sphingobacteriaceae</taxon>
        <taxon>Pseudopedobacter</taxon>
    </lineage>
</organism>
<protein>
    <submittedName>
        <fullName evidence="3">CBS domain containing protein</fullName>
    </submittedName>
</protein>
<dbReference type="OrthoDB" id="1523762at2"/>
<dbReference type="HOGENOM" id="CLU_102952_0_0_10"/>
<keyword evidence="4" id="KW-1185">Reference proteome</keyword>
<keyword evidence="1" id="KW-0129">CBS domain</keyword>
<evidence type="ECO:0000313" key="4">
    <source>
        <dbReference type="Proteomes" id="UP000000310"/>
    </source>
</evidence>
<gene>
    <name evidence="3" type="ordered locus">Pedsa_1959</name>
</gene>
<accession>F0S9V4</accession>
<dbReference type="SUPFAM" id="SSF54631">
    <property type="entry name" value="CBS-domain pair"/>
    <property type="match status" value="1"/>
</dbReference>
<proteinExistence type="predicted"/>
<name>F0S9V4_PSESL</name>
<evidence type="ECO:0000259" key="2">
    <source>
        <dbReference type="PROSITE" id="PS51371"/>
    </source>
</evidence>
<evidence type="ECO:0000256" key="1">
    <source>
        <dbReference type="PROSITE-ProRule" id="PRU00703"/>
    </source>
</evidence>
<dbReference type="RefSeq" id="WP_013632999.1">
    <property type="nucleotide sequence ID" value="NC_015177.1"/>
</dbReference>